<protein>
    <submittedName>
        <fullName evidence="2">Uncharacterized protein</fullName>
    </submittedName>
</protein>
<accession>A0AAV2DEC1</accession>
<proteinExistence type="predicted"/>
<gene>
    <name evidence="2" type="ORF">LTRI10_LOCUS14250</name>
</gene>
<organism evidence="2 3">
    <name type="scientific">Linum trigynum</name>
    <dbReference type="NCBI Taxonomy" id="586398"/>
    <lineage>
        <taxon>Eukaryota</taxon>
        <taxon>Viridiplantae</taxon>
        <taxon>Streptophyta</taxon>
        <taxon>Embryophyta</taxon>
        <taxon>Tracheophyta</taxon>
        <taxon>Spermatophyta</taxon>
        <taxon>Magnoliopsida</taxon>
        <taxon>eudicotyledons</taxon>
        <taxon>Gunneridae</taxon>
        <taxon>Pentapetalae</taxon>
        <taxon>rosids</taxon>
        <taxon>fabids</taxon>
        <taxon>Malpighiales</taxon>
        <taxon>Linaceae</taxon>
        <taxon>Linum</taxon>
    </lineage>
</organism>
<keyword evidence="3" id="KW-1185">Reference proteome</keyword>
<dbReference type="EMBL" id="OZ034815">
    <property type="protein sequence ID" value="CAL1372228.1"/>
    <property type="molecule type" value="Genomic_DNA"/>
</dbReference>
<name>A0AAV2DEC1_9ROSI</name>
<evidence type="ECO:0000313" key="2">
    <source>
        <dbReference type="EMBL" id="CAL1372228.1"/>
    </source>
</evidence>
<dbReference type="Proteomes" id="UP001497516">
    <property type="component" value="Chromosome 2"/>
</dbReference>
<evidence type="ECO:0000256" key="1">
    <source>
        <dbReference type="SAM" id="MobiDB-lite"/>
    </source>
</evidence>
<sequence>MANSKSSSSCGSPHSMSLVAVVIPRSSQSLSLYLNFITISTQSLVTGPRLLSHGMPRIRSNPCNGSIYRSSGINSPWIITGTPTSFSAHRSGAPLATFTSKDSTVDLGNYSRFTNSVLMKLREAPLSTRATPHSPMTCTWNLIVADPAVSTAATAEIVSTPPPVFSLRAVGSSSSFFPSARATRASWLSPASTAAADSPAPSSSLAAAAATLASALSVAVAIKGMRPSDSTRASPIATRSSSSVRASRANTPRKRSVVDLPRSPQEFFAELMSNTALIPIVRNTAVVN</sequence>
<dbReference type="AlphaFoldDB" id="A0AAV2DEC1"/>
<feature type="region of interest" description="Disordered" evidence="1">
    <location>
        <begin position="228"/>
        <end position="258"/>
    </location>
</feature>
<feature type="compositionally biased region" description="Low complexity" evidence="1">
    <location>
        <begin position="237"/>
        <end position="249"/>
    </location>
</feature>
<reference evidence="2 3" key="1">
    <citation type="submission" date="2024-04" db="EMBL/GenBank/DDBJ databases">
        <authorList>
            <person name="Fracassetti M."/>
        </authorList>
    </citation>
    <scope>NUCLEOTIDE SEQUENCE [LARGE SCALE GENOMIC DNA]</scope>
</reference>
<evidence type="ECO:0000313" key="3">
    <source>
        <dbReference type="Proteomes" id="UP001497516"/>
    </source>
</evidence>